<feature type="region of interest" description="Disordered" evidence="1">
    <location>
        <begin position="433"/>
        <end position="463"/>
    </location>
</feature>
<keyword evidence="2" id="KW-0472">Membrane</keyword>
<feature type="region of interest" description="Disordered" evidence="1">
    <location>
        <begin position="494"/>
        <end position="526"/>
    </location>
</feature>
<keyword evidence="2" id="KW-0812">Transmembrane</keyword>
<feature type="compositionally biased region" description="Basic and acidic residues" evidence="1">
    <location>
        <begin position="516"/>
        <end position="526"/>
    </location>
</feature>
<comment type="caution">
    <text evidence="3">The sequence shown here is derived from an EMBL/GenBank/DDBJ whole genome shotgun (WGS) entry which is preliminary data.</text>
</comment>
<evidence type="ECO:0000313" key="3">
    <source>
        <dbReference type="EMBL" id="EAU63425.1"/>
    </source>
</evidence>
<sequence length="526" mass="56038">MNGAPQQGFGYRAKRTFTRVMVTALVLGMGGVVVVLLSQLNARTFTLDLSNGQLVVMKGRMMPAGAVPYRPGEAGLADTYAPIPVENHDVSALLTQRFSEREELDRALFQLLEALARPRIASDEPERIERGVYYLRRAERLTGLSAEQRTTLKSLQAEVAYYQARQKMEDARKLISEALAQLRLAAESNNRHSRSANQMLTVVSPATTALEAALRAAVHSLSAPRAAPEPSPAVQDPTPTPPTPDVGDVGGRGSPQPRPTSGPGCGCPNALNHLAAAGPVTRLLLTNSRVVIIDCKCRSEASTSYRVDRLGYPPYLVPVQRAAGKSGSPFRTPDKPHDEVRQDTPRSLNGRGVSCRGLPLERADRDHRNPHEVACDPPSGHVCRDRQRAGADDDAGAQAQRLFGAGGPQQDCAGGGALLCGVDAGGRAAGVHEDHQRPVRRGHHARAGQPLHPDGRGAHRRGARVRAPVGPAAGHLHPEGGQQPGDPLLLAVGGRRAQARAHRGPAVAVRPGQRAQAERGRGCVAQ</sequence>
<organism evidence="3 4">
    <name type="scientific">Stigmatella aurantiaca (strain DW4/3-1)</name>
    <dbReference type="NCBI Taxonomy" id="378806"/>
    <lineage>
        <taxon>Bacteria</taxon>
        <taxon>Pseudomonadati</taxon>
        <taxon>Myxococcota</taxon>
        <taxon>Myxococcia</taxon>
        <taxon>Myxococcales</taxon>
        <taxon>Cystobacterineae</taxon>
        <taxon>Archangiaceae</taxon>
        <taxon>Stigmatella</taxon>
    </lineage>
</organism>
<dbReference type="Proteomes" id="UP000032702">
    <property type="component" value="Unassembled WGS sequence"/>
</dbReference>
<proteinExistence type="predicted"/>
<evidence type="ECO:0000313" key="4">
    <source>
        <dbReference type="Proteomes" id="UP000032702"/>
    </source>
</evidence>
<feature type="compositionally biased region" description="Basic and acidic residues" evidence="1">
    <location>
        <begin position="382"/>
        <end position="391"/>
    </location>
</feature>
<feature type="compositionally biased region" description="Basic and acidic residues" evidence="1">
    <location>
        <begin position="359"/>
        <end position="374"/>
    </location>
</feature>
<dbReference type="AlphaFoldDB" id="Q08SG7"/>
<evidence type="ECO:0008006" key="5">
    <source>
        <dbReference type="Google" id="ProtNLM"/>
    </source>
</evidence>
<accession>Q08SG7</accession>
<feature type="region of interest" description="Disordered" evidence="1">
    <location>
        <begin position="221"/>
        <end position="265"/>
    </location>
</feature>
<evidence type="ECO:0000256" key="1">
    <source>
        <dbReference type="SAM" id="MobiDB-lite"/>
    </source>
</evidence>
<feature type="transmembrane region" description="Helical" evidence="2">
    <location>
        <begin position="20"/>
        <end position="40"/>
    </location>
</feature>
<evidence type="ECO:0000256" key="2">
    <source>
        <dbReference type="SAM" id="Phobius"/>
    </source>
</evidence>
<dbReference type="EMBL" id="AAMD01000164">
    <property type="protein sequence ID" value="EAU63425.1"/>
    <property type="molecule type" value="Genomic_DNA"/>
</dbReference>
<keyword evidence="2" id="KW-1133">Transmembrane helix</keyword>
<reference evidence="3 4" key="1">
    <citation type="submission" date="2006-04" db="EMBL/GenBank/DDBJ databases">
        <authorList>
            <person name="Nierman W.C."/>
        </authorList>
    </citation>
    <scope>NUCLEOTIDE SEQUENCE [LARGE SCALE GENOMIC DNA]</scope>
    <source>
        <strain evidence="3 4">DW4/3-1</strain>
    </source>
</reference>
<name>Q08SG7_STIAD</name>
<gene>
    <name evidence="3" type="ORF">STIAU_0963</name>
</gene>
<feature type="region of interest" description="Disordered" evidence="1">
    <location>
        <begin position="320"/>
        <end position="395"/>
    </location>
</feature>
<protein>
    <recommendedName>
        <fullName evidence="5">IF-2 protein</fullName>
    </recommendedName>
</protein>
<feature type="compositionally biased region" description="Basic and acidic residues" evidence="1">
    <location>
        <begin position="332"/>
        <end position="344"/>
    </location>
</feature>
<feature type="compositionally biased region" description="Low complexity" evidence="1">
    <location>
        <begin position="221"/>
        <end position="237"/>
    </location>
</feature>